<evidence type="ECO:0000313" key="5">
    <source>
        <dbReference type="EMBL" id="KAJ5380423.1"/>
    </source>
</evidence>
<keyword evidence="2" id="KW-0863">Zinc-finger</keyword>
<dbReference type="AlphaFoldDB" id="A0A9W9VFM4"/>
<dbReference type="SUPFAM" id="SSF57850">
    <property type="entry name" value="RING/U-box"/>
    <property type="match status" value="1"/>
</dbReference>
<evidence type="ECO:0000256" key="3">
    <source>
        <dbReference type="ARBA" id="ARBA00022833"/>
    </source>
</evidence>
<gene>
    <name evidence="5" type="ORF">N7496_002851</name>
</gene>
<organism evidence="5 6">
    <name type="scientific">Penicillium cataractarum</name>
    <dbReference type="NCBI Taxonomy" id="2100454"/>
    <lineage>
        <taxon>Eukaryota</taxon>
        <taxon>Fungi</taxon>
        <taxon>Dikarya</taxon>
        <taxon>Ascomycota</taxon>
        <taxon>Pezizomycotina</taxon>
        <taxon>Eurotiomycetes</taxon>
        <taxon>Eurotiomycetidae</taxon>
        <taxon>Eurotiales</taxon>
        <taxon>Aspergillaceae</taxon>
        <taxon>Penicillium</taxon>
    </lineage>
</organism>
<keyword evidence="6" id="KW-1185">Reference proteome</keyword>
<evidence type="ECO:0000313" key="6">
    <source>
        <dbReference type="Proteomes" id="UP001147782"/>
    </source>
</evidence>
<protein>
    <recommendedName>
        <fullName evidence="4">ZZ-type domain-containing protein</fullName>
    </recommendedName>
</protein>
<dbReference type="InterPro" id="IPR043145">
    <property type="entry name" value="Znf_ZZ_sf"/>
</dbReference>
<feature type="domain" description="ZZ-type" evidence="4">
    <location>
        <begin position="2"/>
        <end position="40"/>
    </location>
</feature>
<dbReference type="SMART" id="SM00291">
    <property type="entry name" value="ZnF_ZZ"/>
    <property type="match status" value="1"/>
</dbReference>
<comment type="caution">
    <text evidence="5">The sequence shown here is derived from an EMBL/GenBank/DDBJ whole genome shotgun (WGS) entry which is preliminary data.</text>
</comment>
<reference evidence="5" key="1">
    <citation type="submission" date="2022-11" db="EMBL/GenBank/DDBJ databases">
        <authorList>
            <person name="Petersen C."/>
        </authorList>
    </citation>
    <scope>NUCLEOTIDE SEQUENCE</scope>
    <source>
        <strain evidence="5">IBT 29864</strain>
    </source>
</reference>
<keyword evidence="3" id="KW-0862">Zinc</keyword>
<dbReference type="GeneID" id="81434959"/>
<evidence type="ECO:0000256" key="1">
    <source>
        <dbReference type="ARBA" id="ARBA00022723"/>
    </source>
</evidence>
<dbReference type="CDD" id="cd02340">
    <property type="entry name" value="ZZ_NBR1_like"/>
    <property type="match status" value="1"/>
</dbReference>
<sequence length="941" mass="106819">MALCDSCDSKIVGERFKCTACQDFDYCAGCYQDAELIHPGHDFKTIECEPAGSSSCDDSNCSGSSGNPQTRTPTRCRSCFPLSYGLPTLYLIYEQFQEDHRRKLEEGMTKNITDDTIPEDPELREKIAAELYHRTEQQIPMDFEHFKKIPWDKIYKQNEALYIAENGPVQGNDDTIEHEDMRRLGIGVAEALMESLGSYAPISHMEYQNEEEDESAPQHKKQFPLPSLTWAVRISRLVEASQRGCEFCSFFLNKVFVTTYFSCPADIYGSGLKNSWYTNPGGNSARREKAISDCMQKLTKLKHDSFLFAVFPICSKKDSKLPDFNKLQFGLIETADDHDVVKEILKYSEIWMTKGQGPNMMEFQVNVYTTKAAIGLSSRTPNASPGSDNAFNLINEWTTYCNENHKDTCLRSSGFQSDLPRRVIDISNGQSLKLYEPPRGEKGIYTALSYCWGGSQAFQTTISTLDAMRLGFEMSMLPKTMRDAILVTQKLGVKYIWIDCLCIIQDIPSDKSYEFSQMAKTYKGSYLTICATRAGSVDEGFLIDMADKSTGLWKGLIPLAYRLPDSTATTIEEAASLPGSQMGKIWLHDDYDDWQTSFTFPTTRRGWCLQEQLLSPRFLSYGRWPTFRCRKSTFADGGYYYSPASIRDATETLENRMVDMLFDSPQSSNLSSGLDMFSTTQLYQAWYAFIHDYSRREIGRPCDRLPAIGGIAAEVSRLTGHRYLAGLWQDNILHDLMWFTKVHELSRQTQQWRAPSWSWASVDCTVSYGNITADSKPMATVRKCTVILTDSSSPFGEVSEASLEIKGLFTELKTKNVNDLLKKQSRAPIRRKNGDGAEWHKLMTRHGIDVHGANVVNRETHEIKEDPPLEGQVYGLIMFTRDWRLDQKGNKVNELCYSGLFLQKAKDSLGYLKRVGSFANEAEPWLDQKLNPWKEKSVVIV</sequence>
<name>A0A9W9VFM4_9EURO</name>
<dbReference type="InterPro" id="IPR010730">
    <property type="entry name" value="HET"/>
</dbReference>
<reference evidence="5" key="2">
    <citation type="journal article" date="2023" name="IMA Fungus">
        <title>Comparative genomic study of the Penicillium genus elucidates a diverse pangenome and 15 lateral gene transfer events.</title>
        <authorList>
            <person name="Petersen C."/>
            <person name="Sorensen T."/>
            <person name="Nielsen M.R."/>
            <person name="Sondergaard T.E."/>
            <person name="Sorensen J.L."/>
            <person name="Fitzpatrick D.A."/>
            <person name="Frisvad J.C."/>
            <person name="Nielsen K.L."/>
        </authorList>
    </citation>
    <scope>NUCLEOTIDE SEQUENCE</scope>
    <source>
        <strain evidence="5">IBT 29864</strain>
    </source>
</reference>
<accession>A0A9W9VFM4</accession>
<dbReference type="Proteomes" id="UP001147782">
    <property type="component" value="Unassembled WGS sequence"/>
</dbReference>
<dbReference type="Pfam" id="PF06985">
    <property type="entry name" value="HET"/>
    <property type="match status" value="1"/>
</dbReference>
<dbReference type="RefSeq" id="XP_056557994.1">
    <property type="nucleotide sequence ID" value="XM_056695782.1"/>
</dbReference>
<evidence type="ECO:0000259" key="4">
    <source>
        <dbReference type="SMART" id="SM00291"/>
    </source>
</evidence>
<dbReference type="OrthoDB" id="5125733at2759"/>
<dbReference type="Pfam" id="PF00569">
    <property type="entry name" value="ZZ"/>
    <property type="match status" value="1"/>
</dbReference>
<dbReference type="PANTHER" id="PTHR33112">
    <property type="entry name" value="DOMAIN PROTEIN, PUTATIVE-RELATED"/>
    <property type="match status" value="1"/>
</dbReference>
<evidence type="ECO:0000256" key="2">
    <source>
        <dbReference type="ARBA" id="ARBA00022771"/>
    </source>
</evidence>
<keyword evidence="1" id="KW-0479">Metal-binding</keyword>
<proteinExistence type="predicted"/>
<dbReference type="Gene3D" id="3.30.60.90">
    <property type="match status" value="1"/>
</dbReference>
<dbReference type="EMBL" id="JAPZBS010000002">
    <property type="protein sequence ID" value="KAJ5380423.1"/>
    <property type="molecule type" value="Genomic_DNA"/>
</dbReference>
<dbReference type="InterPro" id="IPR000433">
    <property type="entry name" value="Znf_ZZ"/>
</dbReference>
<dbReference type="PANTHER" id="PTHR33112:SF16">
    <property type="entry name" value="HETEROKARYON INCOMPATIBILITY DOMAIN-CONTAINING PROTEIN"/>
    <property type="match status" value="1"/>
</dbReference>
<dbReference type="GO" id="GO:0008270">
    <property type="term" value="F:zinc ion binding"/>
    <property type="evidence" value="ECO:0007669"/>
    <property type="project" value="UniProtKB-KW"/>
</dbReference>